<accession>A0AAV5RE25</accession>
<dbReference type="GO" id="GO:0019901">
    <property type="term" value="F:protein kinase binding"/>
    <property type="evidence" value="ECO:0007669"/>
    <property type="project" value="InterPro"/>
</dbReference>
<reference evidence="1 2" key="1">
    <citation type="journal article" date="2023" name="Elife">
        <title>Identification of key yeast species and microbe-microbe interactions impacting larval growth of Drosophila in the wild.</title>
        <authorList>
            <person name="Mure A."/>
            <person name="Sugiura Y."/>
            <person name="Maeda R."/>
            <person name="Honda K."/>
            <person name="Sakurai N."/>
            <person name="Takahashi Y."/>
            <person name="Watada M."/>
            <person name="Katoh T."/>
            <person name="Gotoh A."/>
            <person name="Gotoh Y."/>
            <person name="Taniguchi I."/>
            <person name="Nakamura K."/>
            <person name="Hayashi T."/>
            <person name="Katayama T."/>
            <person name="Uemura T."/>
            <person name="Hattori Y."/>
        </authorList>
    </citation>
    <scope>NUCLEOTIDE SEQUENCE [LARGE SCALE GENOMIC DNA]</scope>
    <source>
        <strain evidence="1 2">SB-73</strain>
    </source>
</reference>
<evidence type="ECO:0008006" key="3">
    <source>
        <dbReference type="Google" id="ProtNLM"/>
    </source>
</evidence>
<dbReference type="PANTHER" id="PTHR15615:SF108">
    <property type="entry name" value="PROTEIN CNPPD1"/>
    <property type="match status" value="1"/>
</dbReference>
<proteinExistence type="predicted"/>
<dbReference type="InterPro" id="IPR013922">
    <property type="entry name" value="Cyclin_PHO80-like"/>
</dbReference>
<dbReference type="GO" id="GO:0016538">
    <property type="term" value="F:cyclin-dependent protein serine/threonine kinase regulator activity"/>
    <property type="evidence" value="ECO:0007669"/>
    <property type="project" value="TreeGrafter"/>
</dbReference>
<dbReference type="EMBL" id="BTGC01000001">
    <property type="protein sequence ID" value="GMM49222.1"/>
    <property type="molecule type" value="Genomic_DNA"/>
</dbReference>
<sequence length="246" mass="27843">MDFTTARVSVPVSSTAVKHTHYPEYFATNANESCSTYANKTQDYILTPNSLPQSSRTASNKTPTHQTKRVPFQHLYMGELLPSIQTGHFCGAICLAWLNPWKSVKAKLSDPNSNSPYMGLTSHFMKYTKHIIEKAQLSPVVLLVALIYIYRLRETSATPLFGSPTSEARIFIVAIMTANKYVDDVSYTTSTWAKMTDMDAKELSKMELEFLKNINFNLHIGKPHWIAFNSFLRTTVFSLVDNLTHF</sequence>
<dbReference type="CDD" id="cd20557">
    <property type="entry name" value="CYCLIN_ScPCL1-like"/>
    <property type="match status" value="1"/>
</dbReference>
<name>A0AAV5RE25_STABA</name>
<dbReference type="PANTHER" id="PTHR15615">
    <property type="match status" value="1"/>
</dbReference>
<comment type="caution">
    <text evidence="1">The sequence shown here is derived from an EMBL/GenBank/DDBJ whole genome shotgun (WGS) entry which is preliminary data.</text>
</comment>
<dbReference type="Gene3D" id="1.10.472.10">
    <property type="entry name" value="Cyclin-like"/>
    <property type="match status" value="1"/>
</dbReference>
<dbReference type="GO" id="GO:0005634">
    <property type="term" value="C:nucleus"/>
    <property type="evidence" value="ECO:0007669"/>
    <property type="project" value="TreeGrafter"/>
</dbReference>
<keyword evidence="2" id="KW-1185">Reference proteome</keyword>
<dbReference type="AlphaFoldDB" id="A0AAV5RE25"/>
<gene>
    <name evidence="1" type="ORF">DASB73_001800</name>
</gene>
<dbReference type="InterPro" id="IPR036915">
    <property type="entry name" value="Cyclin-like_sf"/>
</dbReference>
<evidence type="ECO:0000313" key="1">
    <source>
        <dbReference type="EMBL" id="GMM49222.1"/>
    </source>
</evidence>
<evidence type="ECO:0000313" key="2">
    <source>
        <dbReference type="Proteomes" id="UP001362899"/>
    </source>
</evidence>
<organism evidence="1 2">
    <name type="scientific">Starmerella bacillaris</name>
    <name type="common">Yeast</name>
    <name type="synonym">Candida zemplinina</name>
    <dbReference type="NCBI Taxonomy" id="1247836"/>
    <lineage>
        <taxon>Eukaryota</taxon>
        <taxon>Fungi</taxon>
        <taxon>Dikarya</taxon>
        <taxon>Ascomycota</taxon>
        <taxon>Saccharomycotina</taxon>
        <taxon>Dipodascomycetes</taxon>
        <taxon>Dipodascales</taxon>
        <taxon>Trichomonascaceae</taxon>
        <taxon>Starmerella</taxon>
    </lineage>
</organism>
<dbReference type="Proteomes" id="UP001362899">
    <property type="component" value="Unassembled WGS sequence"/>
</dbReference>
<dbReference type="Pfam" id="PF08613">
    <property type="entry name" value="Cyclin"/>
    <property type="match status" value="1"/>
</dbReference>
<dbReference type="GO" id="GO:0000307">
    <property type="term" value="C:cyclin-dependent protein kinase holoenzyme complex"/>
    <property type="evidence" value="ECO:0007669"/>
    <property type="project" value="UniProtKB-ARBA"/>
</dbReference>
<protein>
    <recommendedName>
        <fullName evidence="3">Cyclin N-terminal domain-containing protein</fullName>
    </recommendedName>
</protein>
<dbReference type="SUPFAM" id="SSF47954">
    <property type="entry name" value="Cyclin-like"/>
    <property type="match status" value="1"/>
</dbReference>